<keyword evidence="1" id="KW-0812">Transmembrane</keyword>
<keyword evidence="1" id="KW-0472">Membrane</keyword>
<sequence>MKRLRNGARTEGEELLTRVLDECLEEDLSFVPHEREIAGKHRFSPGFEEQMEAMMTEAEQKMQEKELKKHFHFQWGQLAACVAVFCVCGALAGTVYLQHSGGKGTADTTAMMTAESADVAEESAELEVAEDAMEDAADTGAADGLEAEKTADVDTSKGKTYCGQTIYLAEIQDMPEALENVNTLVNCPVLDEENPTLTLTIANTGETSTSYQMPPILEVWLDDGWYVIPTTSTESKEPTWTRLEKKMAMDEAIDLTQYQIDYGAQRYRMVVRIGEHMLSAEFTFEEVFSEQMETLEEMRKEREE</sequence>
<keyword evidence="1" id="KW-1133">Transmembrane helix</keyword>
<protein>
    <submittedName>
        <fullName evidence="2">Immunoglobulin-like domain-containing protein</fullName>
    </submittedName>
</protein>
<evidence type="ECO:0000313" key="2">
    <source>
        <dbReference type="EMBL" id="MEQ2578176.1"/>
    </source>
</evidence>
<dbReference type="EMBL" id="JBBMFC010000006">
    <property type="protein sequence ID" value="MEQ2578176.1"/>
    <property type="molecule type" value="Genomic_DNA"/>
</dbReference>
<name>A0ABV1HZ15_9FIRM</name>
<gene>
    <name evidence="2" type="ORF">WMO62_04855</name>
</gene>
<reference evidence="2 3" key="1">
    <citation type="submission" date="2024-03" db="EMBL/GenBank/DDBJ databases">
        <title>Human intestinal bacterial collection.</title>
        <authorList>
            <person name="Pauvert C."/>
            <person name="Hitch T.C.A."/>
            <person name="Clavel T."/>
        </authorList>
    </citation>
    <scope>NUCLEOTIDE SEQUENCE [LARGE SCALE GENOMIC DNA]</scope>
    <source>
        <strain evidence="2 3">CLA-AA-H78B</strain>
    </source>
</reference>
<comment type="caution">
    <text evidence="2">The sequence shown here is derived from an EMBL/GenBank/DDBJ whole genome shotgun (WGS) entry which is preliminary data.</text>
</comment>
<evidence type="ECO:0000313" key="3">
    <source>
        <dbReference type="Proteomes" id="UP001470288"/>
    </source>
</evidence>
<accession>A0ABV1HZ15</accession>
<dbReference type="Proteomes" id="UP001470288">
    <property type="component" value="Unassembled WGS sequence"/>
</dbReference>
<keyword evidence="3" id="KW-1185">Reference proteome</keyword>
<evidence type="ECO:0000256" key="1">
    <source>
        <dbReference type="SAM" id="Phobius"/>
    </source>
</evidence>
<feature type="transmembrane region" description="Helical" evidence="1">
    <location>
        <begin position="75"/>
        <end position="97"/>
    </location>
</feature>
<organism evidence="2 3">
    <name type="scientific">Hominiventricola aquisgranensis</name>
    <dbReference type="NCBI Taxonomy" id="3133164"/>
    <lineage>
        <taxon>Bacteria</taxon>
        <taxon>Bacillati</taxon>
        <taxon>Bacillota</taxon>
        <taxon>Clostridia</taxon>
        <taxon>Lachnospirales</taxon>
        <taxon>Lachnospiraceae</taxon>
        <taxon>Hominiventricola</taxon>
    </lineage>
</organism>
<proteinExistence type="predicted"/>
<dbReference type="RefSeq" id="WP_349144001.1">
    <property type="nucleotide sequence ID" value="NZ_JBBMFC010000006.1"/>
</dbReference>